<reference evidence="1 2" key="1">
    <citation type="journal article" date="2014" name="Agronomy (Basel)">
        <title>A Draft Genome Sequence for Ensete ventricosum, the Drought-Tolerant Tree Against Hunger.</title>
        <authorList>
            <person name="Harrison J."/>
            <person name="Moore K.A."/>
            <person name="Paszkiewicz K."/>
            <person name="Jones T."/>
            <person name="Grant M."/>
            <person name="Ambacheew D."/>
            <person name="Muzemil S."/>
            <person name="Studholme D.J."/>
        </authorList>
    </citation>
    <scope>NUCLEOTIDE SEQUENCE [LARGE SCALE GENOMIC DNA]</scope>
</reference>
<gene>
    <name evidence="1" type="ORF">B296_00008982</name>
</gene>
<evidence type="ECO:0000313" key="2">
    <source>
        <dbReference type="Proteomes" id="UP000287651"/>
    </source>
</evidence>
<dbReference type="AlphaFoldDB" id="A0A427A3Q7"/>
<organism evidence="1 2">
    <name type="scientific">Ensete ventricosum</name>
    <name type="common">Abyssinian banana</name>
    <name type="synonym">Musa ensete</name>
    <dbReference type="NCBI Taxonomy" id="4639"/>
    <lineage>
        <taxon>Eukaryota</taxon>
        <taxon>Viridiplantae</taxon>
        <taxon>Streptophyta</taxon>
        <taxon>Embryophyta</taxon>
        <taxon>Tracheophyta</taxon>
        <taxon>Spermatophyta</taxon>
        <taxon>Magnoliopsida</taxon>
        <taxon>Liliopsida</taxon>
        <taxon>Zingiberales</taxon>
        <taxon>Musaceae</taxon>
        <taxon>Ensete</taxon>
    </lineage>
</organism>
<dbReference type="EMBL" id="AMZH03003874">
    <property type="protein sequence ID" value="RRT70889.1"/>
    <property type="molecule type" value="Genomic_DNA"/>
</dbReference>
<dbReference type="PANTHER" id="PTHR47826">
    <property type="entry name" value="OS03G0164700 PROTEIN"/>
    <property type="match status" value="1"/>
</dbReference>
<sequence>MAHKTLDFSIIWRPKPSLPVEGRALLHFPRPGVVLPPTLVAVGCRAGTRIVAAGRGECDGSGNVGVVREGNGVQKNVDIATLGNLCVDVVLDVPSLPPASTAEHRAYMERLAASPPDKVGPLCHVHPHLSFLHRMPAVNTLALANAVGAATATGCGAGRNVAHLNKVLQLLKQSNVDEDGIFWDKLIEDSSSTNEVVLLLSKVPINGHKDHFVRIPIRDVVVELLTKFEKTSARSMVQS</sequence>
<dbReference type="PANTHER" id="PTHR47826:SF1">
    <property type="entry name" value="OS03G0164700 PROTEIN"/>
    <property type="match status" value="1"/>
</dbReference>
<accession>A0A427A3Q7</accession>
<proteinExistence type="predicted"/>
<comment type="caution">
    <text evidence="1">The sequence shown here is derived from an EMBL/GenBank/DDBJ whole genome shotgun (WGS) entry which is preliminary data.</text>
</comment>
<evidence type="ECO:0000313" key="1">
    <source>
        <dbReference type="EMBL" id="RRT70889.1"/>
    </source>
</evidence>
<protein>
    <submittedName>
        <fullName evidence="1">Uncharacterized protein</fullName>
    </submittedName>
</protein>
<dbReference type="Proteomes" id="UP000287651">
    <property type="component" value="Unassembled WGS sequence"/>
</dbReference>
<name>A0A427A3Q7_ENSVE</name>